<organism evidence="1 2">
    <name type="scientific">Candidatus Yanofskybacteria bacterium RIFCSPLOWO2_01_FULL_49_25</name>
    <dbReference type="NCBI Taxonomy" id="1802701"/>
    <lineage>
        <taxon>Bacteria</taxon>
        <taxon>Candidatus Yanofskyibacteriota</taxon>
    </lineage>
</organism>
<dbReference type="AlphaFoldDB" id="A0A1F8GV60"/>
<proteinExistence type="predicted"/>
<dbReference type="EMBL" id="MGKP01000008">
    <property type="protein sequence ID" value="OGN29293.1"/>
    <property type="molecule type" value="Genomic_DNA"/>
</dbReference>
<evidence type="ECO:0000313" key="1">
    <source>
        <dbReference type="EMBL" id="OGN29293.1"/>
    </source>
</evidence>
<evidence type="ECO:0000313" key="2">
    <source>
        <dbReference type="Proteomes" id="UP000179047"/>
    </source>
</evidence>
<protein>
    <submittedName>
        <fullName evidence="1">Uncharacterized protein</fullName>
    </submittedName>
</protein>
<dbReference type="Proteomes" id="UP000179047">
    <property type="component" value="Unassembled WGS sequence"/>
</dbReference>
<comment type="caution">
    <text evidence="1">The sequence shown here is derived from an EMBL/GenBank/DDBJ whole genome shotgun (WGS) entry which is preliminary data.</text>
</comment>
<name>A0A1F8GV60_9BACT</name>
<gene>
    <name evidence="1" type="ORF">A3A33_03685</name>
</gene>
<sequence length="129" mass="14471">MKRPDFGGIKDPAKEKAEHRELLILRIQTLKDVLGATYPNDDWSHRTNHRVTPNATISDLEAIILGEQGGLSDEKSKGTLDPETLVGYADKMATLRRQKSILNSFFDKKRLALEVLAELETKLAGLEKE</sequence>
<reference evidence="1 2" key="1">
    <citation type="journal article" date="2016" name="Nat. Commun.">
        <title>Thousands of microbial genomes shed light on interconnected biogeochemical processes in an aquifer system.</title>
        <authorList>
            <person name="Anantharaman K."/>
            <person name="Brown C.T."/>
            <person name="Hug L.A."/>
            <person name="Sharon I."/>
            <person name="Castelle C.J."/>
            <person name="Probst A.J."/>
            <person name="Thomas B.C."/>
            <person name="Singh A."/>
            <person name="Wilkins M.J."/>
            <person name="Karaoz U."/>
            <person name="Brodie E.L."/>
            <person name="Williams K.H."/>
            <person name="Hubbard S.S."/>
            <person name="Banfield J.F."/>
        </authorList>
    </citation>
    <scope>NUCLEOTIDE SEQUENCE [LARGE SCALE GENOMIC DNA]</scope>
</reference>
<accession>A0A1F8GV60</accession>
<dbReference type="STRING" id="1802701.A3A33_03685"/>